<feature type="signal peptide" evidence="1">
    <location>
        <begin position="1"/>
        <end position="18"/>
    </location>
</feature>
<keyword evidence="1" id="KW-0732">Signal</keyword>
<dbReference type="AlphaFoldDB" id="A0A4D4JIG4"/>
<evidence type="ECO:0000313" key="3">
    <source>
        <dbReference type="Proteomes" id="UP000298860"/>
    </source>
</evidence>
<proteinExistence type="predicted"/>
<protein>
    <recommendedName>
        <fullName evidence="4">IPT/TIG domain-containing protein</fullName>
    </recommendedName>
</protein>
<keyword evidence="3" id="KW-1185">Reference proteome</keyword>
<evidence type="ECO:0000256" key="1">
    <source>
        <dbReference type="SAM" id="SignalP"/>
    </source>
</evidence>
<name>A0A4D4JIG4_9PSEU</name>
<comment type="caution">
    <text evidence="2">The sequence shown here is derived from an EMBL/GenBank/DDBJ whole genome shotgun (WGS) entry which is preliminary data.</text>
</comment>
<evidence type="ECO:0000313" key="2">
    <source>
        <dbReference type="EMBL" id="GDY33683.1"/>
    </source>
</evidence>
<dbReference type="Proteomes" id="UP000298860">
    <property type="component" value="Unassembled WGS sequence"/>
</dbReference>
<accession>A0A4D4JIG4</accession>
<dbReference type="EMBL" id="BJFL01000051">
    <property type="protein sequence ID" value="GDY33683.1"/>
    <property type="molecule type" value="Genomic_DNA"/>
</dbReference>
<organism evidence="2 3">
    <name type="scientific">Gandjariella thermophila</name>
    <dbReference type="NCBI Taxonomy" id="1931992"/>
    <lineage>
        <taxon>Bacteria</taxon>
        <taxon>Bacillati</taxon>
        <taxon>Actinomycetota</taxon>
        <taxon>Actinomycetes</taxon>
        <taxon>Pseudonocardiales</taxon>
        <taxon>Pseudonocardiaceae</taxon>
        <taxon>Gandjariella</taxon>
    </lineage>
</organism>
<sequence length="117" mass="11884">MLCAAAVAAGVAVTPVAAAPPAASAVAGTEDCVFVRPFFGSPNTQVRVSGCGFWPNENIQILLGSSVRARTRASGSGEFSAMFNVPGDESSGARNVTAIGQSSKVFARTVFLVANHP</sequence>
<evidence type="ECO:0008006" key="4">
    <source>
        <dbReference type="Google" id="ProtNLM"/>
    </source>
</evidence>
<feature type="chain" id="PRO_5020289766" description="IPT/TIG domain-containing protein" evidence="1">
    <location>
        <begin position="19"/>
        <end position="117"/>
    </location>
</feature>
<reference evidence="3" key="1">
    <citation type="submission" date="2019-04" db="EMBL/GenBank/DDBJ databases">
        <title>Draft genome sequence of Pseudonocardiaceae bacterium SL3-2-4.</title>
        <authorList>
            <person name="Ningsih F."/>
            <person name="Yokota A."/>
            <person name="Sakai Y."/>
            <person name="Nanatani K."/>
            <person name="Yabe S."/>
            <person name="Oetari A."/>
            <person name="Sjamsuridzal W."/>
        </authorList>
    </citation>
    <scope>NUCLEOTIDE SEQUENCE [LARGE SCALE GENOMIC DNA]</scope>
    <source>
        <strain evidence="3">SL3-2-4</strain>
    </source>
</reference>
<gene>
    <name evidence="2" type="ORF">GTS_53160</name>
</gene>